<comment type="caution">
    <text evidence="1">The sequence shown here is derived from an EMBL/GenBank/DDBJ whole genome shotgun (WGS) entry which is preliminary data.</text>
</comment>
<dbReference type="AlphaFoldDB" id="A0A5B0SPB3"/>
<reference evidence="1 2" key="1">
    <citation type="submission" date="2019-05" db="EMBL/GenBank/DDBJ databases">
        <title>Emergence of the Ug99 lineage of the wheat stem rust pathogen through somatic hybridization.</title>
        <authorList>
            <person name="Li F."/>
            <person name="Upadhyaya N.M."/>
            <person name="Sperschneider J."/>
            <person name="Matny O."/>
            <person name="Nguyen-Phuc H."/>
            <person name="Mago R."/>
            <person name="Raley C."/>
            <person name="Miller M.E."/>
            <person name="Silverstein K.A.T."/>
            <person name="Henningsen E."/>
            <person name="Hirsch C.D."/>
            <person name="Visser B."/>
            <person name="Pretorius Z.A."/>
            <person name="Steffenson B.J."/>
            <person name="Schwessinger B."/>
            <person name="Dodds P.N."/>
            <person name="Figueroa M."/>
        </authorList>
    </citation>
    <scope>NUCLEOTIDE SEQUENCE [LARGE SCALE GENOMIC DNA]</scope>
    <source>
        <strain evidence="1 2">Ug99</strain>
    </source>
</reference>
<proteinExistence type="predicted"/>
<evidence type="ECO:0000313" key="1">
    <source>
        <dbReference type="EMBL" id="KAA1138464.1"/>
    </source>
</evidence>
<sequence length="349" mass="38357">MHIRHKCTCLAVSGVQQLGTNSRKRMLCRCRRQAGRLVSHNLRPSAALPFPGLPSYPSASSTDAAVVLRRNSSDAPSSIHATANPWKLETYITAEDDLPDQLLTAALPFVRTHGFSAATIMAGVASRPELQRLAISRWTLSGLFPSTTTTSTTNISNGIDRGTHAATEPIGPSKALAERWIQEGNSHMKTRLKNEHLGFKKDRLAGVRRAFEIRLEHNRTIPKEYLLKALALVVTPKEPFFGVPLPLELPHFLPYGSHALAVATDALAGLKDYSKTREWMLRRIRLAGVYSAIELMSFGTDQSAVSLSNELQNLLDASESLATHTANTVEFISYVNRSQRSIIQSLGLI</sequence>
<evidence type="ECO:0008006" key="3">
    <source>
        <dbReference type="Google" id="ProtNLM"/>
    </source>
</evidence>
<protein>
    <recommendedName>
        <fullName evidence="3">Ubiquinone biosynthesis protein</fullName>
    </recommendedName>
</protein>
<gene>
    <name evidence="1" type="ORF">PGTUg99_014199</name>
</gene>
<evidence type="ECO:0000313" key="2">
    <source>
        <dbReference type="Proteomes" id="UP000325313"/>
    </source>
</evidence>
<name>A0A5B0SPB3_PUCGR</name>
<dbReference type="Proteomes" id="UP000325313">
    <property type="component" value="Unassembled WGS sequence"/>
</dbReference>
<accession>A0A5B0SPB3</accession>
<organism evidence="1 2">
    <name type="scientific">Puccinia graminis f. sp. tritici</name>
    <dbReference type="NCBI Taxonomy" id="56615"/>
    <lineage>
        <taxon>Eukaryota</taxon>
        <taxon>Fungi</taxon>
        <taxon>Dikarya</taxon>
        <taxon>Basidiomycota</taxon>
        <taxon>Pucciniomycotina</taxon>
        <taxon>Pucciniomycetes</taxon>
        <taxon>Pucciniales</taxon>
        <taxon>Pucciniaceae</taxon>
        <taxon>Puccinia</taxon>
    </lineage>
</organism>
<dbReference type="EMBL" id="VDEP01000002">
    <property type="protein sequence ID" value="KAA1138464.1"/>
    <property type="molecule type" value="Genomic_DNA"/>
</dbReference>